<gene>
    <name evidence="5" type="ORF">RU86_GL002121</name>
</gene>
<dbReference type="InterPro" id="IPR013762">
    <property type="entry name" value="Integrase-like_cat_sf"/>
</dbReference>
<keyword evidence="3" id="KW-0233">DNA recombination</keyword>
<dbReference type="Gene3D" id="1.10.150.130">
    <property type="match status" value="1"/>
</dbReference>
<sequence length="387" mass="46094">MFFKKIANGKYRYYEKFYDESEEKWKQASVTLTSKTRQAQGHAKLLLDKKIKTKLLENSEKFQQKQVNLDITLKEVYEEYQLFRKQELKDSSFVKQRDILDNIFREIFDTALHSISSNFFQKYFINSNCSLTYKRLQKTLINTFYKYALKVGYTDFNPIDNVELPKQRKSFEEVDKHRTKFFSKEEMNLFKLSFGNTQSEVRMNYMIEFMYYTGLRIGEVLALMWENVDMQNRTINIKYNIDHHSTSLTDFKLTTPKTVTSYRLISINTKCIEILHKMKQLNLKIEPKNKNFIFLNTAGNLILPDALNRYLKKVGKKADIENKNYHDFSSHMLRHSHISLLTELGIPIKVIMERVGHKDEKTTIQIYTHVTEKMKDVVDDKLKNFEI</sequence>
<dbReference type="SUPFAM" id="SSF56349">
    <property type="entry name" value="DNA breaking-rejoining enzymes"/>
    <property type="match status" value="1"/>
</dbReference>
<feature type="domain" description="Tyr recombinase" evidence="4">
    <location>
        <begin position="177"/>
        <end position="380"/>
    </location>
</feature>
<dbReference type="AlphaFoldDB" id="A0A2A5S1E9"/>
<dbReference type="PROSITE" id="PS51898">
    <property type="entry name" value="TYR_RECOMBINASE"/>
    <property type="match status" value="1"/>
</dbReference>
<dbReference type="CDD" id="cd01189">
    <property type="entry name" value="INT_ICEBs1_C_like"/>
    <property type="match status" value="1"/>
</dbReference>
<dbReference type="PANTHER" id="PTHR30349:SF64">
    <property type="entry name" value="PROPHAGE INTEGRASE INTD-RELATED"/>
    <property type="match status" value="1"/>
</dbReference>
<dbReference type="InterPro" id="IPR011010">
    <property type="entry name" value="DNA_brk_join_enz"/>
</dbReference>
<protein>
    <submittedName>
        <fullName evidence="5">Integrase-like protein</fullName>
    </submittedName>
</protein>
<keyword evidence="6" id="KW-1185">Reference proteome</keyword>
<dbReference type="InterPro" id="IPR002104">
    <property type="entry name" value="Integrase_catalytic"/>
</dbReference>
<dbReference type="Gene3D" id="1.10.443.10">
    <property type="entry name" value="Intergrase catalytic core"/>
    <property type="match status" value="1"/>
</dbReference>
<dbReference type="InterPro" id="IPR010998">
    <property type="entry name" value="Integrase_recombinase_N"/>
</dbReference>
<dbReference type="EMBL" id="JXJW01000007">
    <property type="protein sequence ID" value="PCS07346.1"/>
    <property type="molecule type" value="Genomic_DNA"/>
</dbReference>
<evidence type="ECO:0000313" key="6">
    <source>
        <dbReference type="Proteomes" id="UP000218282"/>
    </source>
</evidence>
<dbReference type="InterPro" id="IPR050090">
    <property type="entry name" value="Tyrosine_recombinase_XerCD"/>
</dbReference>
<comment type="caution">
    <text evidence="5">The sequence shown here is derived from an EMBL/GenBank/DDBJ whole genome shotgun (WGS) entry which is preliminary data.</text>
</comment>
<accession>A0A2A5S1E9</accession>
<comment type="similarity">
    <text evidence="1">Belongs to the 'phage' integrase family.</text>
</comment>
<name>A0A2A5S1E9_9LACT</name>
<dbReference type="RefSeq" id="WP_179296202.1">
    <property type="nucleotide sequence ID" value="NZ_JXJW01000007.1"/>
</dbReference>
<dbReference type="PANTHER" id="PTHR30349">
    <property type="entry name" value="PHAGE INTEGRASE-RELATED"/>
    <property type="match status" value="1"/>
</dbReference>
<evidence type="ECO:0000256" key="2">
    <source>
        <dbReference type="ARBA" id="ARBA00023125"/>
    </source>
</evidence>
<keyword evidence="2" id="KW-0238">DNA-binding</keyword>
<organism evidence="5 6">
    <name type="scientific">Pseudolactococcus piscium</name>
    <dbReference type="NCBI Taxonomy" id="1364"/>
    <lineage>
        <taxon>Bacteria</taxon>
        <taxon>Bacillati</taxon>
        <taxon>Bacillota</taxon>
        <taxon>Bacilli</taxon>
        <taxon>Lactobacillales</taxon>
        <taxon>Streptococcaceae</taxon>
        <taxon>Pseudolactococcus</taxon>
    </lineage>
</organism>
<dbReference type="GO" id="GO:0015074">
    <property type="term" value="P:DNA integration"/>
    <property type="evidence" value="ECO:0007669"/>
    <property type="project" value="InterPro"/>
</dbReference>
<dbReference type="GO" id="GO:0006310">
    <property type="term" value="P:DNA recombination"/>
    <property type="evidence" value="ECO:0007669"/>
    <property type="project" value="UniProtKB-KW"/>
</dbReference>
<evidence type="ECO:0000259" key="4">
    <source>
        <dbReference type="PROSITE" id="PS51898"/>
    </source>
</evidence>
<reference evidence="5 6" key="1">
    <citation type="submission" date="2014-12" db="EMBL/GenBank/DDBJ databases">
        <title>Draft genome sequences of 10 type strains of Lactococcus.</title>
        <authorList>
            <person name="Sun Z."/>
            <person name="Zhong Z."/>
            <person name="Liu W."/>
            <person name="Zhang W."/>
            <person name="Zhang H."/>
        </authorList>
    </citation>
    <scope>NUCLEOTIDE SEQUENCE [LARGE SCALE GENOMIC DNA]</scope>
    <source>
        <strain evidence="5 6">DSM 6634</strain>
    </source>
</reference>
<evidence type="ECO:0000313" key="5">
    <source>
        <dbReference type="EMBL" id="PCS07346.1"/>
    </source>
</evidence>
<evidence type="ECO:0000256" key="3">
    <source>
        <dbReference type="ARBA" id="ARBA00023172"/>
    </source>
</evidence>
<dbReference type="Pfam" id="PF00589">
    <property type="entry name" value="Phage_integrase"/>
    <property type="match status" value="1"/>
</dbReference>
<dbReference type="GO" id="GO:0003677">
    <property type="term" value="F:DNA binding"/>
    <property type="evidence" value="ECO:0007669"/>
    <property type="project" value="UniProtKB-KW"/>
</dbReference>
<evidence type="ECO:0000256" key="1">
    <source>
        <dbReference type="ARBA" id="ARBA00008857"/>
    </source>
</evidence>
<proteinExistence type="inferred from homology"/>
<dbReference type="Proteomes" id="UP000218282">
    <property type="component" value="Unassembled WGS sequence"/>
</dbReference>